<feature type="chain" id="PRO_5045000065" evidence="2">
    <location>
        <begin position="27"/>
        <end position="441"/>
    </location>
</feature>
<gene>
    <name evidence="3" type="ORF">ACG00Y_23910</name>
</gene>
<feature type="signal peptide" evidence="2">
    <location>
        <begin position="1"/>
        <end position="26"/>
    </location>
</feature>
<keyword evidence="4" id="KW-1185">Reference proteome</keyword>
<reference evidence="3 4" key="1">
    <citation type="submission" date="2024-08" db="EMBL/GenBank/DDBJ databases">
        <authorList>
            <person name="Lu H."/>
        </authorList>
    </citation>
    <scope>NUCLEOTIDE SEQUENCE [LARGE SCALE GENOMIC DNA]</scope>
    <source>
        <strain evidence="3 4">LYH14W</strain>
    </source>
</reference>
<dbReference type="PANTHER" id="PTHR37944:SF1">
    <property type="entry name" value="PORIN B"/>
    <property type="match status" value="1"/>
</dbReference>
<dbReference type="InterPro" id="IPR007049">
    <property type="entry name" value="Carb-sel_porin_OprB"/>
</dbReference>
<evidence type="ECO:0000313" key="3">
    <source>
        <dbReference type="EMBL" id="MFG6432981.1"/>
    </source>
</evidence>
<comment type="similarity">
    <text evidence="1 2">Belongs to the OprB family.</text>
</comment>
<sequence>MTYPTPHSFRTLIAAAITLGTASAMAQPMQAFSADSPFMLGDLAGARTEMGKSGLFFGLFYVTEFATNAKGGYNEDRVTERSDQTTALLNYSLMPKHGIDGEFSIVITNRNNGDLLSLTRLNDPRTGTLPNLSQEVWGYGSVSRLTRLTYNQHFADRTLRVRVGKMTPTEEFYPTTLGCEFQSLINCGAVPGVSSIWYGWPISTWSAMGEVKFNSNWYARAGVYEQNPDTTKTSRGFSLSNRGAQGQIVPVLVGWRPSVGEKKMAGNYFAGVYYSNVKSADLSDSSVQRNSKKTLWAYGEQQVTGPGGDSPQGLRLFASAVVNDSRTEVLQKAYGAGFYYMGLFDSRPQDMLGFSVAAVKINDRFTASRAAVNLANGLVGDFSSHDYLPLGSREVTAELFYRMNLAKWISVQPSIQFIKAPGAIKQVPSATVFGLRMNVAI</sequence>
<dbReference type="InterPro" id="IPR052932">
    <property type="entry name" value="OprB_Porin"/>
</dbReference>
<organism evidence="3 4">
    <name type="scientific">Pelomonas parva</name>
    <dbReference type="NCBI Taxonomy" id="3299032"/>
    <lineage>
        <taxon>Bacteria</taxon>
        <taxon>Pseudomonadati</taxon>
        <taxon>Pseudomonadota</taxon>
        <taxon>Betaproteobacteria</taxon>
        <taxon>Burkholderiales</taxon>
        <taxon>Sphaerotilaceae</taxon>
        <taxon>Roseateles</taxon>
    </lineage>
</organism>
<dbReference type="Gene3D" id="2.40.160.180">
    <property type="entry name" value="Carbohydrate-selective porin OprB"/>
    <property type="match status" value="1"/>
</dbReference>
<dbReference type="Pfam" id="PF04966">
    <property type="entry name" value="OprB"/>
    <property type="match status" value="1"/>
</dbReference>
<dbReference type="Proteomes" id="UP001606210">
    <property type="component" value="Unassembled WGS sequence"/>
</dbReference>
<name>A0ABW7F8N0_9BURK</name>
<evidence type="ECO:0000256" key="2">
    <source>
        <dbReference type="RuleBase" id="RU363072"/>
    </source>
</evidence>
<accession>A0ABW7F8N0</accession>
<dbReference type="PANTHER" id="PTHR37944">
    <property type="entry name" value="PORIN B"/>
    <property type="match status" value="1"/>
</dbReference>
<dbReference type="InterPro" id="IPR038673">
    <property type="entry name" value="OprB_sf"/>
</dbReference>
<comment type="caution">
    <text evidence="3">The sequence shown here is derived from an EMBL/GenBank/DDBJ whole genome shotgun (WGS) entry which is preliminary data.</text>
</comment>
<proteinExistence type="inferred from homology"/>
<dbReference type="EMBL" id="JBIGHV010000010">
    <property type="protein sequence ID" value="MFG6432981.1"/>
    <property type="molecule type" value="Genomic_DNA"/>
</dbReference>
<protein>
    <submittedName>
        <fullName evidence="3">Carbohydrate porin</fullName>
    </submittedName>
</protein>
<evidence type="ECO:0000313" key="4">
    <source>
        <dbReference type="Proteomes" id="UP001606210"/>
    </source>
</evidence>
<keyword evidence="2" id="KW-0732">Signal</keyword>
<evidence type="ECO:0000256" key="1">
    <source>
        <dbReference type="ARBA" id="ARBA00008769"/>
    </source>
</evidence>